<keyword evidence="3" id="KW-1185">Reference proteome</keyword>
<proteinExistence type="predicted"/>
<sequence>MSLLVVLDQLGARRLSGADFPPRDPLSPVMREQVEQLASPAWKGRKPGTRENEEAARYLGQQLEASGVEPLPSVGSYFMPIPGLRGGGRVGDNVVGWIPGTDPEAREALLVGAHFDHLGETEDGLVLGADDNAAAIAVLLAAAPLVRAKQLERPVFFTFFNTEEAPYFGLPTQGSVRFATAPPRELGAVSAIRLAVVLDLVGGVVWRASADTLFACGAEKTSGLGAMVDSVQEQGLAVRRMGIHLVENLPGYRPQPVSDYDVFRDKEVPFLFLSSGRTPRYHKPSDLPDTLHYDRMARSARWIAALLAAVDGAEAPLRFDPAGEDLPADADTMRWAMTAAATPWRSIPGTGPLSAVRLLGDRARVEALSAPGHAYTPEDVLALERASFRLQCLLYSFPVCFTF</sequence>
<dbReference type="AlphaFoldDB" id="A0A0K1EAY5"/>
<accession>A0A0K1EAY5</accession>
<dbReference type="KEGG" id="ccro:CMC5_021550"/>
<dbReference type="Gene3D" id="3.40.630.10">
    <property type="entry name" value="Zn peptidases"/>
    <property type="match status" value="1"/>
</dbReference>
<dbReference type="Proteomes" id="UP000067626">
    <property type="component" value="Chromosome"/>
</dbReference>
<gene>
    <name evidence="2" type="ORF">CMC5_021550</name>
</gene>
<dbReference type="PANTHER" id="PTHR12147">
    <property type="entry name" value="METALLOPEPTIDASE M28 FAMILY MEMBER"/>
    <property type="match status" value="1"/>
</dbReference>
<evidence type="ECO:0000313" key="3">
    <source>
        <dbReference type="Proteomes" id="UP000067626"/>
    </source>
</evidence>
<reference evidence="2 3" key="1">
    <citation type="submission" date="2015-07" db="EMBL/GenBank/DDBJ databases">
        <title>Genome analysis of myxobacterium Chondromyces crocatus Cm c5 reveals a high potential for natural compound synthesis and the genetic basis for the loss of fruiting body formation.</title>
        <authorList>
            <person name="Zaburannyi N."/>
            <person name="Bunk B."/>
            <person name="Maier J."/>
            <person name="Overmann J."/>
            <person name="Mueller R."/>
        </authorList>
    </citation>
    <scope>NUCLEOTIDE SEQUENCE [LARGE SCALE GENOMIC DNA]</scope>
    <source>
        <strain evidence="2 3">Cm c5</strain>
    </source>
</reference>
<dbReference type="InterPro" id="IPR045175">
    <property type="entry name" value="M28_fam"/>
</dbReference>
<dbReference type="Pfam" id="PF04389">
    <property type="entry name" value="Peptidase_M28"/>
    <property type="match status" value="1"/>
</dbReference>
<dbReference type="GO" id="GO:0008235">
    <property type="term" value="F:metalloexopeptidase activity"/>
    <property type="evidence" value="ECO:0007669"/>
    <property type="project" value="InterPro"/>
</dbReference>
<organism evidence="2 3">
    <name type="scientific">Chondromyces crocatus</name>
    <dbReference type="NCBI Taxonomy" id="52"/>
    <lineage>
        <taxon>Bacteria</taxon>
        <taxon>Pseudomonadati</taxon>
        <taxon>Myxococcota</taxon>
        <taxon>Polyangia</taxon>
        <taxon>Polyangiales</taxon>
        <taxon>Polyangiaceae</taxon>
        <taxon>Chondromyces</taxon>
    </lineage>
</organism>
<dbReference type="EMBL" id="CP012159">
    <property type="protein sequence ID" value="AKT38014.1"/>
    <property type="molecule type" value="Genomic_DNA"/>
</dbReference>
<feature type="domain" description="Peptidase M28" evidence="1">
    <location>
        <begin position="93"/>
        <end position="306"/>
    </location>
</feature>
<evidence type="ECO:0000313" key="2">
    <source>
        <dbReference type="EMBL" id="AKT38014.1"/>
    </source>
</evidence>
<evidence type="ECO:0000259" key="1">
    <source>
        <dbReference type="Pfam" id="PF04389"/>
    </source>
</evidence>
<dbReference type="SUPFAM" id="SSF53187">
    <property type="entry name" value="Zn-dependent exopeptidases"/>
    <property type="match status" value="1"/>
</dbReference>
<dbReference type="PANTHER" id="PTHR12147:SF26">
    <property type="entry name" value="PEPTIDASE M28 DOMAIN-CONTAINING PROTEIN"/>
    <property type="match status" value="1"/>
</dbReference>
<dbReference type="GO" id="GO:0006508">
    <property type="term" value="P:proteolysis"/>
    <property type="evidence" value="ECO:0007669"/>
    <property type="project" value="InterPro"/>
</dbReference>
<dbReference type="InterPro" id="IPR007484">
    <property type="entry name" value="Peptidase_M28"/>
</dbReference>
<dbReference type="STRING" id="52.CMC5_021550"/>
<name>A0A0K1EAY5_CHOCO</name>
<protein>
    <recommendedName>
        <fullName evidence="1">Peptidase M28 domain-containing protein</fullName>
    </recommendedName>
</protein>